<evidence type="ECO:0000313" key="5">
    <source>
        <dbReference type="Proteomes" id="UP000031121"/>
    </source>
</evidence>
<dbReference type="EMBL" id="CP009302">
    <property type="protein sequence ID" value="AJC11825.1"/>
    <property type="molecule type" value="Genomic_DNA"/>
</dbReference>
<dbReference type="GO" id="GO:0003908">
    <property type="term" value="F:methylated-DNA-[protein]-cysteine S-methyltransferase activity"/>
    <property type="evidence" value="ECO:0007669"/>
    <property type="project" value="InterPro"/>
</dbReference>
<dbReference type="InterPro" id="IPR014048">
    <property type="entry name" value="MethylDNA_cys_MeTrfase_DNA-bd"/>
</dbReference>
<dbReference type="InterPro" id="IPR036217">
    <property type="entry name" value="MethylDNA_cys_MeTrfase_DNAb"/>
</dbReference>
<dbReference type="Gene3D" id="1.10.10.10">
    <property type="entry name" value="Winged helix-like DNA-binding domain superfamily/Winged helix DNA-binding domain"/>
    <property type="match status" value="1"/>
</dbReference>
<feature type="domain" description="Methylguanine DNA methyltransferase ribonuclease-like" evidence="3">
    <location>
        <begin position="8"/>
        <end position="69"/>
    </location>
</feature>
<sequence length="158" mass="17329">MERSNWCTYPMPHGPLTIAADDRGLTALAFGAVPLPGRNAPSALTNQAATEIQEYFAGKRRSFDLRLSLKGSAFQRAVWTEVCSIPYGEERTCEQLARLIGKPGSHRSVGTAVKSCPLPLIVPTHRVVGKNREPFGHDKSAQVRRGLLAFEQKTAQRS</sequence>
<dbReference type="GO" id="GO:0006281">
    <property type="term" value="P:DNA repair"/>
    <property type="evidence" value="ECO:0007669"/>
    <property type="project" value="InterPro"/>
</dbReference>
<keyword evidence="5" id="KW-1185">Reference proteome</keyword>
<evidence type="ECO:0000259" key="3">
    <source>
        <dbReference type="Pfam" id="PF02870"/>
    </source>
</evidence>
<dbReference type="HOGENOM" id="CLU_000445_52_2_11"/>
<dbReference type="NCBIfam" id="TIGR00589">
    <property type="entry name" value="ogt"/>
    <property type="match status" value="1"/>
</dbReference>
<gene>
    <name evidence="4" type="ORF">JI75_03225</name>
</gene>
<dbReference type="PANTHER" id="PTHR10815">
    <property type="entry name" value="METHYLATED-DNA--PROTEIN-CYSTEINE METHYLTRANSFERASE"/>
    <property type="match status" value="1"/>
</dbReference>
<dbReference type="OrthoDB" id="9811249at2"/>
<dbReference type="Pfam" id="PF02870">
    <property type="entry name" value="Methyltransf_1N"/>
    <property type="match status" value="1"/>
</dbReference>
<dbReference type="AlphaFoldDB" id="A0A0A8B345"/>
<dbReference type="Gene3D" id="3.30.160.70">
    <property type="entry name" value="Methylated DNA-protein cysteine methyltransferase domain"/>
    <property type="match status" value="1"/>
</dbReference>
<organism evidence="4 5">
    <name type="scientific">Berryella intestinalis</name>
    <dbReference type="NCBI Taxonomy" id="1531429"/>
    <lineage>
        <taxon>Bacteria</taxon>
        <taxon>Bacillati</taxon>
        <taxon>Actinomycetota</taxon>
        <taxon>Coriobacteriia</taxon>
        <taxon>Eggerthellales</taxon>
        <taxon>Eggerthellaceae</taxon>
        <taxon>Berryella</taxon>
    </lineage>
</organism>
<dbReference type="CDD" id="cd06445">
    <property type="entry name" value="ATase"/>
    <property type="match status" value="1"/>
</dbReference>
<dbReference type="SUPFAM" id="SSF53155">
    <property type="entry name" value="Methylated DNA-protein cysteine methyltransferase domain"/>
    <property type="match status" value="1"/>
</dbReference>
<dbReference type="Pfam" id="PF01035">
    <property type="entry name" value="DNA_binding_1"/>
    <property type="match status" value="1"/>
</dbReference>
<reference evidence="5" key="1">
    <citation type="submission" date="2014-08" db="EMBL/GenBank/DDBJ databases">
        <title>Coriobacteriaceae sp. complete genome.</title>
        <authorList>
            <person name="Looft T."/>
            <person name="Bayles D.O."/>
            <person name="Stanton T.B."/>
        </authorList>
    </citation>
    <scope>NUCLEOTIDE SEQUENCE [LARGE SCALE GENOMIC DNA]</scope>
    <source>
        <strain evidence="5">68-1-3</strain>
    </source>
</reference>
<evidence type="ECO:0000256" key="1">
    <source>
        <dbReference type="ARBA" id="ARBA00022763"/>
    </source>
</evidence>
<reference evidence="4 5" key="2">
    <citation type="journal article" date="2015" name="Genome Announc.">
        <title>Complete Genome Sequence of Coriobacteriaceae Strain 68-1-3, a Novel Mucus-Degrading Isolate from the Swine Intestinal Tract.</title>
        <authorList>
            <person name="Looft T."/>
            <person name="Bayles D.O."/>
            <person name="Alt D.P."/>
            <person name="Stanton T.B."/>
        </authorList>
    </citation>
    <scope>NUCLEOTIDE SEQUENCE [LARGE SCALE GENOMIC DNA]</scope>
    <source>
        <strain evidence="4 5">68-1-3</strain>
    </source>
</reference>
<dbReference type="STRING" id="1531429.JI75_03225"/>
<name>A0A0A8B345_9ACTN</name>
<dbReference type="Proteomes" id="UP000031121">
    <property type="component" value="Chromosome"/>
</dbReference>
<evidence type="ECO:0000313" key="4">
    <source>
        <dbReference type="EMBL" id="AJC11825.1"/>
    </source>
</evidence>
<dbReference type="KEGG" id="cbac:JI75_03225"/>
<dbReference type="RefSeq" id="WP_039688691.1">
    <property type="nucleotide sequence ID" value="NZ_CP009302.1"/>
</dbReference>
<proteinExistence type="predicted"/>
<feature type="domain" description="Methylated-DNA-[protein]-cysteine S-methyltransferase DNA binding" evidence="2">
    <location>
        <begin position="73"/>
        <end position="152"/>
    </location>
</feature>
<dbReference type="PANTHER" id="PTHR10815:SF5">
    <property type="entry name" value="METHYLATED-DNA--PROTEIN-CYSTEINE METHYLTRANSFERASE"/>
    <property type="match status" value="1"/>
</dbReference>
<dbReference type="SUPFAM" id="SSF46767">
    <property type="entry name" value="Methylated DNA-protein cysteine methyltransferase, C-terminal domain"/>
    <property type="match status" value="1"/>
</dbReference>
<protein>
    <submittedName>
        <fullName evidence="4">Uncharacterized protein</fullName>
    </submittedName>
</protein>
<dbReference type="InterPro" id="IPR036388">
    <property type="entry name" value="WH-like_DNA-bd_sf"/>
</dbReference>
<accession>A0A0A8B345</accession>
<dbReference type="InterPro" id="IPR036631">
    <property type="entry name" value="MGMT_N_sf"/>
</dbReference>
<dbReference type="InterPro" id="IPR008332">
    <property type="entry name" value="MethylG_MeTrfase_N"/>
</dbReference>
<evidence type="ECO:0000259" key="2">
    <source>
        <dbReference type="Pfam" id="PF01035"/>
    </source>
</evidence>
<keyword evidence="1" id="KW-0227">DNA damage</keyword>